<keyword evidence="10" id="KW-1185">Reference proteome</keyword>
<dbReference type="InterPro" id="IPR018311">
    <property type="entry name" value="Autoind_synth_CS"/>
</dbReference>
<evidence type="ECO:0000256" key="6">
    <source>
        <dbReference type="ARBA" id="ARBA00048576"/>
    </source>
</evidence>
<dbReference type="RefSeq" id="WP_136991208.1">
    <property type="nucleotide sequence ID" value="NZ_SZPQ01000024.1"/>
</dbReference>
<dbReference type="Pfam" id="PF00765">
    <property type="entry name" value="Autoind_synth"/>
    <property type="match status" value="1"/>
</dbReference>
<dbReference type="EC" id="2.3.1.184" evidence="1 8"/>
<evidence type="ECO:0000256" key="7">
    <source>
        <dbReference type="PROSITE-ProRule" id="PRU00533"/>
    </source>
</evidence>
<name>A0ABY2SIW8_9HYPH</name>
<reference evidence="9 10" key="1">
    <citation type="submission" date="2019-04" db="EMBL/GenBank/DDBJ databases">
        <authorList>
            <person name="Li M."/>
            <person name="Gao C."/>
        </authorList>
    </citation>
    <scope>NUCLEOTIDE SEQUENCE [LARGE SCALE GENOMIC DNA]</scope>
    <source>
        <strain evidence="9 10">BGMRC 2031</strain>
    </source>
</reference>
<dbReference type="PANTHER" id="PTHR39322:SF1">
    <property type="entry name" value="ISOVALERYL-HOMOSERINE LACTONE SYNTHASE"/>
    <property type="match status" value="1"/>
</dbReference>
<dbReference type="InterPro" id="IPR001690">
    <property type="entry name" value="Autoind_synthase"/>
</dbReference>
<keyword evidence="5 7" id="KW-0071">Autoinducer synthesis</keyword>
<evidence type="ECO:0000313" key="10">
    <source>
        <dbReference type="Proteomes" id="UP000305202"/>
    </source>
</evidence>
<sequence>MFNLISVDYQDIINDRLDELYLLRKKTFKDRLDWQVTCVGDREFDQYDNEHTHYLLGCYDGYIVSSVRFISMDNPNMITGPFKVFFDYQAPEDVELLESSRFFVDKERVKSLTDTKLPFCHLLFLGMINYTRMIGKKGILTVCSKSMYTLLKRSGWHTTIESLGQSEKKEPVYLLRLGIDDDSQDNLIKYIKKYHYCEEQYLKKWPIYL</sequence>
<organism evidence="9 10">
    <name type="scientific">Martelella alba</name>
    <dbReference type="NCBI Taxonomy" id="2590451"/>
    <lineage>
        <taxon>Bacteria</taxon>
        <taxon>Pseudomonadati</taxon>
        <taxon>Pseudomonadota</taxon>
        <taxon>Alphaproteobacteria</taxon>
        <taxon>Hyphomicrobiales</taxon>
        <taxon>Aurantimonadaceae</taxon>
        <taxon>Martelella</taxon>
    </lineage>
</organism>
<evidence type="ECO:0000256" key="3">
    <source>
        <dbReference type="ARBA" id="ARBA00022679"/>
    </source>
</evidence>
<evidence type="ECO:0000256" key="1">
    <source>
        <dbReference type="ARBA" id="ARBA00012340"/>
    </source>
</evidence>
<evidence type="ECO:0000256" key="4">
    <source>
        <dbReference type="ARBA" id="ARBA00022691"/>
    </source>
</evidence>
<dbReference type="SUPFAM" id="SSF55729">
    <property type="entry name" value="Acyl-CoA N-acyltransferases (Nat)"/>
    <property type="match status" value="1"/>
</dbReference>
<comment type="catalytic activity">
    <reaction evidence="6 8">
        <text>a fatty acyl-[ACP] + S-adenosyl-L-methionine = an N-acyl-L-homoserine lactone + S-methyl-5'-thioadenosine + holo-[ACP] + H(+)</text>
        <dbReference type="Rhea" id="RHEA:10096"/>
        <dbReference type="Rhea" id="RHEA-COMP:9685"/>
        <dbReference type="Rhea" id="RHEA-COMP:14125"/>
        <dbReference type="ChEBI" id="CHEBI:15378"/>
        <dbReference type="ChEBI" id="CHEBI:17509"/>
        <dbReference type="ChEBI" id="CHEBI:55474"/>
        <dbReference type="ChEBI" id="CHEBI:59789"/>
        <dbReference type="ChEBI" id="CHEBI:64479"/>
        <dbReference type="ChEBI" id="CHEBI:138651"/>
        <dbReference type="EC" id="2.3.1.184"/>
    </reaction>
</comment>
<dbReference type="PROSITE" id="PS00949">
    <property type="entry name" value="AUTOINDUCER_SYNTH_1"/>
    <property type="match status" value="1"/>
</dbReference>
<comment type="similarity">
    <text evidence="7 8">Belongs to the autoinducer synthase family.</text>
</comment>
<dbReference type="Gene3D" id="3.40.630.30">
    <property type="match status" value="1"/>
</dbReference>
<dbReference type="PANTHER" id="PTHR39322">
    <property type="entry name" value="ACYL-HOMOSERINE-LACTONE SYNTHASE"/>
    <property type="match status" value="1"/>
</dbReference>
<gene>
    <name evidence="9" type="ORF">FCN80_16190</name>
</gene>
<evidence type="ECO:0000256" key="5">
    <source>
        <dbReference type="ARBA" id="ARBA00022929"/>
    </source>
</evidence>
<keyword evidence="3 8" id="KW-0808">Transferase</keyword>
<keyword evidence="2 7" id="KW-0673">Quorum sensing</keyword>
<evidence type="ECO:0000256" key="2">
    <source>
        <dbReference type="ARBA" id="ARBA00022654"/>
    </source>
</evidence>
<dbReference type="PRINTS" id="PR01549">
    <property type="entry name" value="AUTOINDCRSYN"/>
</dbReference>
<dbReference type="EMBL" id="SZPQ01000024">
    <property type="protein sequence ID" value="TKI04860.1"/>
    <property type="molecule type" value="Genomic_DNA"/>
</dbReference>
<keyword evidence="4 8" id="KW-0949">S-adenosyl-L-methionine</keyword>
<dbReference type="InterPro" id="IPR016181">
    <property type="entry name" value="Acyl_CoA_acyltransferase"/>
</dbReference>
<dbReference type="Proteomes" id="UP000305202">
    <property type="component" value="Unassembled WGS sequence"/>
</dbReference>
<evidence type="ECO:0000256" key="8">
    <source>
        <dbReference type="RuleBase" id="RU361135"/>
    </source>
</evidence>
<proteinExistence type="inferred from homology"/>
<comment type="caution">
    <text evidence="9">The sequence shown here is derived from an EMBL/GenBank/DDBJ whole genome shotgun (WGS) entry which is preliminary data.</text>
</comment>
<accession>A0ABY2SIW8</accession>
<protein>
    <recommendedName>
        <fullName evidence="1 8">Acyl-homoserine-lactone synthase</fullName>
        <ecNumber evidence="1 8">2.3.1.184</ecNumber>
    </recommendedName>
    <alternativeName>
        <fullName evidence="8">Autoinducer synthesis protein</fullName>
    </alternativeName>
</protein>
<dbReference type="PROSITE" id="PS51187">
    <property type="entry name" value="AUTOINDUCER_SYNTH_2"/>
    <property type="match status" value="1"/>
</dbReference>
<evidence type="ECO:0000313" key="9">
    <source>
        <dbReference type="EMBL" id="TKI04860.1"/>
    </source>
</evidence>